<accession>K8FEM6</accession>
<dbReference type="EMBL" id="FO082272">
    <property type="protein sequence ID" value="CCO66391.1"/>
    <property type="molecule type" value="Genomic_DNA"/>
</dbReference>
<keyword evidence="3" id="KW-1185">Reference proteome</keyword>
<feature type="compositionally biased region" description="Basic and acidic residues" evidence="1">
    <location>
        <begin position="38"/>
        <end position="47"/>
    </location>
</feature>
<feature type="compositionally biased region" description="Acidic residues" evidence="1">
    <location>
        <begin position="184"/>
        <end position="197"/>
    </location>
</feature>
<evidence type="ECO:0000313" key="3">
    <source>
        <dbReference type="Proteomes" id="UP000198341"/>
    </source>
</evidence>
<dbReference type="KEGG" id="bpg:Bathy07g03690"/>
<feature type="compositionally biased region" description="Basic residues" evidence="1">
    <location>
        <begin position="21"/>
        <end position="32"/>
    </location>
</feature>
<organism evidence="2 3">
    <name type="scientific">Bathycoccus prasinos</name>
    <dbReference type="NCBI Taxonomy" id="41875"/>
    <lineage>
        <taxon>Eukaryota</taxon>
        <taxon>Viridiplantae</taxon>
        <taxon>Chlorophyta</taxon>
        <taxon>Mamiellophyceae</taxon>
        <taxon>Mamiellales</taxon>
        <taxon>Bathycoccaceae</taxon>
        <taxon>Bathycoccus</taxon>
    </lineage>
</organism>
<feature type="region of interest" description="Disordered" evidence="1">
    <location>
        <begin position="17"/>
        <end position="47"/>
    </location>
</feature>
<feature type="region of interest" description="Disordered" evidence="1">
    <location>
        <begin position="178"/>
        <end position="197"/>
    </location>
</feature>
<evidence type="ECO:0000313" key="2">
    <source>
        <dbReference type="EMBL" id="CCO66391.1"/>
    </source>
</evidence>
<feature type="compositionally biased region" description="Acidic residues" evidence="1">
    <location>
        <begin position="97"/>
        <end position="106"/>
    </location>
</feature>
<reference evidence="2 3" key="1">
    <citation type="submission" date="2011-10" db="EMBL/GenBank/DDBJ databases">
        <authorList>
            <person name="Genoscope - CEA"/>
        </authorList>
    </citation>
    <scope>NUCLEOTIDE SEQUENCE [LARGE SCALE GENOMIC DNA]</scope>
    <source>
        <strain evidence="2 3">RCC 1105</strain>
    </source>
</reference>
<gene>
    <name evidence="2" type="ORF">Bathy07g03690</name>
</gene>
<feature type="region of interest" description="Disordered" evidence="1">
    <location>
        <begin position="87"/>
        <end position="152"/>
    </location>
</feature>
<feature type="compositionally biased region" description="Basic and acidic residues" evidence="1">
    <location>
        <begin position="87"/>
        <end position="96"/>
    </location>
</feature>
<proteinExistence type="predicted"/>
<dbReference type="GeneID" id="19014858"/>
<name>K8FEM6_9CHLO</name>
<dbReference type="RefSeq" id="XP_007512303.1">
    <property type="nucleotide sequence ID" value="XM_007512241.1"/>
</dbReference>
<dbReference type="AlphaFoldDB" id="K8FEM6"/>
<dbReference type="Proteomes" id="UP000198341">
    <property type="component" value="Chromosome 7"/>
</dbReference>
<protein>
    <submittedName>
        <fullName evidence="2">Uncharacterized protein</fullName>
    </submittedName>
</protein>
<evidence type="ECO:0000256" key="1">
    <source>
        <dbReference type="SAM" id="MobiDB-lite"/>
    </source>
</evidence>
<sequence length="197" mass="23286">MDIEKLRKKLGTLNDDDQSWRKIKRKPNRRRTTGTTGTRKDEEEKRVEKIQTTLKLKHPWNKIEDVEEVNVYIVFKEKMKVISFASEETRKSWKSFEDEEVEEEEEEKVKTTKKKRPPALVKVIASKLETKRSSTQKKKKKRDQQQRSGANVFIVSGSQPVVNEYDLERLGMTTTAFARGAERIEEEEQEQEQEQEQ</sequence>